<evidence type="ECO:0000256" key="1">
    <source>
        <dbReference type="SAM" id="MobiDB-lite"/>
    </source>
</evidence>
<proteinExistence type="predicted"/>
<name>A0A1Y2EZQ4_PROLT</name>
<feature type="transmembrane region" description="Helical" evidence="2">
    <location>
        <begin position="100"/>
        <end position="126"/>
    </location>
</feature>
<gene>
    <name evidence="3" type="ORF">BCR37DRAFT_161281</name>
</gene>
<evidence type="ECO:0000313" key="3">
    <source>
        <dbReference type="EMBL" id="ORY76596.1"/>
    </source>
</evidence>
<feature type="compositionally biased region" description="Polar residues" evidence="1">
    <location>
        <begin position="243"/>
        <end position="253"/>
    </location>
</feature>
<protein>
    <submittedName>
        <fullName evidence="3">Uncharacterized protein</fullName>
    </submittedName>
</protein>
<dbReference type="GeneID" id="63782763"/>
<feature type="compositionally biased region" description="Low complexity" evidence="1">
    <location>
        <begin position="210"/>
        <end position="219"/>
    </location>
</feature>
<keyword evidence="2" id="KW-1133">Transmembrane helix</keyword>
<evidence type="ECO:0000256" key="2">
    <source>
        <dbReference type="SAM" id="Phobius"/>
    </source>
</evidence>
<organism evidence="3 4">
    <name type="scientific">Protomyces lactucae-debilis</name>
    <dbReference type="NCBI Taxonomy" id="2754530"/>
    <lineage>
        <taxon>Eukaryota</taxon>
        <taxon>Fungi</taxon>
        <taxon>Dikarya</taxon>
        <taxon>Ascomycota</taxon>
        <taxon>Taphrinomycotina</taxon>
        <taxon>Taphrinomycetes</taxon>
        <taxon>Taphrinales</taxon>
        <taxon>Protomycetaceae</taxon>
        <taxon>Protomyces</taxon>
    </lineage>
</organism>
<reference evidence="3 4" key="1">
    <citation type="submission" date="2016-07" db="EMBL/GenBank/DDBJ databases">
        <title>Pervasive Adenine N6-methylation of Active Genes in Fungi.</title>
        <authorList>
            <consortium name="DOE Joint Genome Institute"/>
            <person name="Mondo S.J."/>
            <person name="Dannebaum R.O."/>
            <person name="Kuo R.C."/>
            <person name="Labutti K."/>
            <person name="Haridas S."/>
            <person name="Kuo A."/>
            <person name="Salamov A."/>
            <person name="Ahrendt S.R."/>
            <person name="Lipzen A."/>
            <person name="Sullivan W."/>
            <person name="Andreopoulos W.B."/>
            <person name="Clum A."/>
            <person name="Lindquist E."/>
            <person name="Daum C."/>
            <person name="Ramamoorthy G.K."/>
            <person name="Gryganskyi A."/>
            <person name="Culley D."/>
            <person name="Magnuson J.K."/>
            <person name="James T.Y."/>
            <person name="O'Malley M.A."/>
            <person name="Stajich J.E."/>
            <person name="Spatafora J.W."/>
            <person name="Visel A."/>
            <person name="Grigoriev I.V."/>
        </authorList>
    </citation>
    <scope>NUCLEOTIDE SEQUENCE [LARGE SCALE GENOMIC DNA]</scope>
    <source>
        <strain evidence="3 4">12-1054</strain>
    </source>
</reference>
<dbReference type="EMBL" id="MCFI01000022">
    <property type="protein sequence ID" value="ORY76596.1"/>
    <property type="molecule type" value="Genomic_DNA"/>
</dbReference>
<dbReference type="Proteomes" id="UP000193685">
    <property type="component" value="Unassembled WGS sequence"/>
</dbReference>
<evidence type="ECO:0000313" key="4">
    <source>
        <dbReference type="Proteomes" id="UP000193685"/>
    </source>
</evidence>
<dbReference type="AlphaFoldDB" id="A0A1Y2EZQ4"/>
<feature type="region of interest" description="Disordered" evidence="1">
    <location>
        <begin position="185"/>
        <end position="262"/>
    </location>
</feature>
<keyword evidence="2" id="KW-0472">Membrane</keyword>
<keyword evidence="4" id="KW-1185">Reference proteome</keyword>
<keyword evidence="2" id="KW-0812">Transmembrane</keyword>
<accession>A0A1Y2EZQ4</accession>
<comment type="caution">
    <text evidence="3">The sequence shown here is derived from an EMBL/GenBank/DDBJ whole genome shotgun (WGS) entry which is preliminary data.</text>
</comment>
<sequence>MAQASRHRINVQHAGETLCINLHLLELHTFTHIMDELEPLLKLTPYQRSHTRIYLQSKVGETEVLVSSRPHYATTRGIDYVGIPANPTPHMSRFQRRGRLWLCLFLLTLLALQAVSVLLVIELVILKPRAVRSARDARASEVQGLQAAIGGPVAGLGTVAPVMDPAAGGQGAIAGQQAVATLPSTLQQQPSVAGNGAAATPPVSGQLTNQQPAASVPAAPVAPPQPQQQAAVQPMSGAPAVLPQQSTTSTPQAASLPMPAMLQPPVNQNVTRIPSAGQQPVSYPLPANTTITTMAKT</sequence>
<dbReference type="RefSeq" id="XP_040722676.1">
    <property type="nucleotide sequence ID" value="XM_040866164.1"/>
</dbReference>